<feature type="transmembrane region" description="Helical" evidence="1">
    <location>
        <begin position="96"/>
        <end position="121"/>
    </location>
</feature>
<feature type="transmembrane region" description="Helical" evidence="1">
    <location>
        <begin position="268"/>
        <end position="296"/>
    </location>
</feature>
<keyword evidence="1" id="KW-0812">Transmembrane</keyword>
<dbReference type="EMBL" id="KZ305086">
    <property type="protein sequence ID" value="PIA28524.1"/>
    <property type="molecule type" value="Genomic_DNA"/>
</dbReference>
<dbReference type="Proteomes" id="UP000230069">
    <property type="component" value="Unassembled WGS sequence"/>
</dbReference>
<sequence length="335" mass="38594">MDREPEELQFIGFFGVYKEAYKMVFSWRKIFTQIALGLILPLSFIFLVHIQISQLLFGKILHNEEVLDYTLPRRPTYRRNSDRLSYEWNAFWLFKAVYILFVLILSLLSTSAVVYTIACIYTAKDLTFTKVLSVVPKVWKRLMITFLWNFTVMFVYNFASLVVAVLFVLLAEQIIRGVAGLIIMILLSTTYFIGFVYINVIWHLASVVSVLEDSYGIQAMLKSKELIKGKMGLASTIYISIQFCIILIQVIFEELIVVGDSLTMTTRVGWGIVCFFLLSKLILLDLVVQTIVYYICKSFHHESIDKSCLSGHLEVYLGEYVPLKGRDVQLEQLNA</sequence>
<dbReference type="PANTHER" id="PTHR33133">
    <property type="entry name" value="OS08G0107100 PROTEIN-RELATED"/>
    <property type="match status" value="1"/>
</dbReference>
<keyword evidence="1" id="KW-0472">Membrane</keyword>
<dbReference type="STRING" id="218851.A0A2G5CB90"/>
<keyword evidence="3" id="KW-1185">Reference proteome</keyword>
<feature type="transmembrane region" description="Helical" evidence="1">
    <location>
        <begin position="181"/>
        <end position="211"/>
    </location>
</feature>
<dbReference type="OrthoDB" id="1908649at2759"/>
<keyword evidence="1" id="KW-1133">Transmembrane helix</keyword>
<evidence type="ECO:0000313" key="2">
    <source>
        <dbReference type="EMBL" id="PIA28524.1"/>
    </source>
</evidence>
<reference evidence="2 3" key="1">
    <citation type="submission" date="2017-09" db="EMBL/GenBank/DDBJ databases">
        <title>WGS assembly of Aquilegia coerulea Goldsmith.</title>
        <authorList>
            <person name="Hodges S."/>
            <person name="Kramer E."/>
            <person name="Nordborg M."/>
            <person name="Tomkins J."/>
            <person name="Borevitz J."/>
            <person name="Derieg N."/>
            <person name="Yan J."/>
            <person name="Mihaltcheva S."/>
            <person name="Hayes R.D."/>
            <person name="Rokhsar D."/>
        </authorList>
    </citation>
    <scope>NUCLEOTIDE SEQUENCE [LARGE SCALE GENOMIC DNA]</scope>
    <source>
        <strain evidence="3">cv. Goldsmith</strain>
    </source>
</reference>
<gene>
    <name evidence="2" type="ORF">AQUCO_06900059v1</name>
</gene>
<protein>
    <submittedName>
        <fullName evidence="2">Uncharacterized protein</fullName>
    </submittedName>
</protein>
<dbReference type="PANTHER" id="PTHR33133:SF5">
    <property type="entry name" value="OS08G0107100 PROTEIN"/>
    <property type="match status" value="1"/>
</dbReference>
<evidence type="ECO:0000313" key="3">
    <source>
        <dbReference type="Proteomes" id="UP000230069"/>
    </source>
</evidence>
<feature type="transmembrane region" description="Helical" evidence="1">
    <location>
        <begin position="232"/>
        <end position="252"/>
    </location>
</feature>
<proteinExistence type="predicted"/>
<feature type="transmembrane region" description="Helical" evidence="1">
    <location>
        <begin position="30"/>
        <end position="52"/>
    </location>
</feature>
<dbReference type="AlphaFoldDB" id="A0A2G5CB90"/>
<accession>A0A2G5CB90</accession>
<organism evidence="2 3">
    <name type="scientific">Aquilegia coerulea</name>
    <name type="common">Rocky mountain columbine</name>
    <dbReference type="NCBI Taxonomy" id="218851"/>
    <lineage>
        <taxon>Eukaryota</taxon>
        <taxon>Viridiplantae</taxon>
        <taxon>Streptophyta</taxon>
        <taxon>Embryophyta</taxon>
        <taxon>Tracheophyta</taxon>
        <taxon>Spermatophyta</taxon>
        <taxon>Magnoliopsida</taxon>
        <taxon>Ranunculales</taxon>
        <taxon>Ranunculaceae</taxon>
        <taxon>Thalictroideae</taxon>
        <taxon>Aquilegia</taxon>
    </lineage>
</organism>
<dbReference type="InParanoid" id="A0A2G5CB90"/>
<name>A0A2G5CB90_AQUCA</name>
<evidence type="ECO:0000256" key="1">
    <source>
        <dbReference type="SAM" id="Phobius"/>
    </source>
</evidence>
<feature type="transmembrane region" description="Helical" evidence="1">
    <location>
        <begin position="142"/>
        <end position="169"/>
    </location>
</feature>